<dbReference type="PANTHER" id="PTHR37424">
    <property type="entry name" value="BACTERIOFERRITIN-ASSOCIATED FERREDOXIN"/>
    <property type="match status" value="1"/>
</dbReference>
<keyword evidence="1" id="KW-0813">Transport</keyword>
<evidence type="ECO:0000256" key="7">
    <source>
        <dbReference type="ARBA" id="ARBA00039386"/>
    </source>
</evidence>
<dbReference type="RefSeq" id="WP_210681471.1">
    <property type="nucleotide sequence ID" value="NZ_JAGMWN010000003.1"/>
</dbReference>
<keyword evidence="6" id="KW-0411">Iron-sulfur</keyword>
<evidence type="ECO:0000259" key="10">
    <source>
        <dbReference type="Pfam" id="PF04324"/>
    </source>
</evidence>
<dbReference type="GO" id="GO:0051537">
    <property type="term" value="F:2 iron, 2 sulfur cluster binding"/>
    <property type="evidence" value="ECO:0007669"/>
    <property type="project" value="UniProtKB-KW"/>
</dbReference>
<proteinExistence type="inferred from homology"/>
<dbReference type="EMBL" id="JAGMWN010000003">
    <property type="protein sequence ID" value="MBP5856888.1"/>
    <property type="molecule type" value="Genomic_DNA"/>
</dbReference>
<dbReference type="AlphaFoldDB" id="A0A8J7S1H6"/>
<dbReference type="PANTHER" id="PTHR37424:SF1">
    <property type="entry name" value="BACTERIOFERRITIN-ASSOCIATED FERREDOXIN"/>
    <property type="match status" value="1"/>
</dbReference>
<evidence type="ECO:0000256" key="4">
    <source>
        <dbReference type="ARBA" id="ARBA00022982"/>
    </source>
</evidence>
<accession>A0A8J7S1H6</accession>
<organism evidence="11 12">
    <name type="scientific">Marivibrio halodurans</name>
    <dbReference type="NCBI Taxonomy" id="2039722"/>
    <lineage>
        <taxon>Bacteria</taxon>
        <taxon>Pseudomonadati</taxon>
        <taxon>Pseudomonadota</taxon>
        <taxon>Alphaproteobacteria</taxon>
        <taxon>Rhodospirillales</taxon>
        <taxon>Rhodospirillaceae</taxon>
        <taxon>Marivibrio</taxon>
    </lineage>
</organism>
<keyword evidence="2" id="KW-0001">2Fe-2S</keyword>
<evidence type="ECO:0000256" key="3">
    <source>
        <dbReference type="ARBA" id="ARBA00022723"/>
    </source>
</evidence>
<dbReference type="Gene3D" id="1.10.10.1100">
    <property type="entry name" value="BFD-like [2Fe-2S]-binding domain"/>
    <property type="match status" value="1"/>
</dbReference>
<keyword evidence="4" id="KW-0249">Electron transport</keyword>
<keyword evidence="5" id="KW-0408">Iron</keyword>
<reference evidence="11" key="1">
    <citation type="submission" date="2021-04" db="EMBL/GenBank/DDBJ databases">
        <authorList>
            <person name="Zhang D.-C."/>
        </authorList>
    </citation>
    <scope>NUCLEOTIDE SEQUENCE</scope>
    <source>
        <strain evidence="11">CGMCC 1.15697</strain>
    </source>
</reference>
<dbReference type="InterPro" id="IPR041854">
    <property type="entry name" value="BFD-like_2Fe2S-bd_dom_sf"/>
</dbReference>
<evidence type="ECO:0000256" key="1">
    <source>
        <dbReference type="ARBA" id="ARBA00022448"/>
    </source>
</evidence>
<keyword evidence="3" id="KW-0479">Metal-binding</keyword>
<keyword evidence="12" id="KW-1185">Reference proteome</keyword>
<feature type="region of interest" description="Disordered" evidence="9">
    <location>
        <begin position="61"/>
        <end position="85"/>
    </location>
</feature>
<evidence type="ECO:0000256" key="6">
    <source>
        <dbReference type="ARBA" id="ARBA00023014"/>
    </source>
</evidence>
<dbReference type="Pfam" id="PF04324">
    <property type="entry name" value="Fer2_BFD"/>
    <property type="match status" value="1"/>
</dbReference>
<evidence type="ECO:0000313" key="12">
    <source>
        <dbReference type="Proteomes" id="UP000672602"/>
    </source>
</evidence>
<evidence type="ECO:0000313" key="11">
    <source>
        <dbReference type="EMBL" id="MBP5856888.1"/>
    </source>
</evidence>
<feature type="domain" description="BFD-like [2Fe-2S]-binding" evidence="10">
    <location>
        <begin position="2"/>
        <end position="51"/>
    </location>
</feature>
<evidence type="ECO:0000256" key="2">
    <source>
        <dbReference type="ARBA" id="ARBA00022714"/>
    </source>
</evidence>
<evidence type="ECO:0000256" key="9">
    <source>
        <dbReference type="SAM" id="MobiDB-lite"/>
    </source>
</evidence>
<protein>
    <recommendedName>
        <fullName evidence="7">Bacterioferritin-associated ferredoxin</fullName>
    </recommendedName>
</protein>
<gene>
    <name evidence="11" type="ORF">KAJ83_07705</name>
</gene>
<dbReference type="GO" id="GO:0046872">
    <property type="term" value="F:metal ion binding"/>
    <property type="evidence" value="ECO:0007669"/>
    <property type="project" value="UniProtKB-KW"/>
</dbReference>
<dbReference type="InterPro" id="IPR007419">
    <property type="entry name" value="BFD-like_2Fe2S-bd_dom"/>
</dbReference>
<evidence type="ECO:0000256" key="8">
    <source>
        <dbReference type="ARBA" id="ARBA00046332"/>
    </source>
</evidence>
<dbReference type="InterPro" id="IPR052371">
    <property type="entry name" value="BFD-associated_ferredoxin"/>
</dbReference>
<comment type="similarity">
    <text evidence="8">Belongs to the Bfd family.</text>
</comment>
<name>A0A8J7S1H6_9PROT</name>
<dbReference type="Proteomes" id="UP000672602">
    <property type="component" value="Unassembled WGS sequence"/>
</dbReference>
<comment type="caution">
    <text evidence="11">The sequence shown here is derived from an EMBL/GenBank/DDBJ whole genome shotgun (WGS) entry which is preliminary data.</text>
</comment>
<sequence length="85" mass="9325">MYVCLCNAISDSMVEDAIEGGARAEEAVYGHHGCEEVCGRCKPMMRAMIAERCGEHLLIPVEHGPERPEPPLSLDAPRWYPAAAE</sequence>
<evidence type="ECO:0000256" key="5">
    <source>
        <dbReference type="ARBA" id="ARBA00023004"/>
    </source>
</evidence>